<proteinExistence type="predicted"/>
<name>A0A7K5PWV9_9CORV</name>
<evidence type="ECO:0000256" key="3">
    <source>
        <dbReference type="PROSITE-ProRule" id="PRU00192"/>
    </source>
</evidence>
<feature type="domain" description="Guanylate kinase-like" evidence="6">
    <location>
        <begin position="645"/>
        <end position="820"/>
    </location>
</feature>
<dbReference type="InterPro" id="IPR036034">
    <property type="entry name" value="PDZ_sf"/>
</dbReference>
<feature type="domain" description="PDZ" evidence="7">
    <location>
        <begin position="139"/>
        <end position="226"/>
    </location>
</feature>
<dbReference type="AlphaFoldDB" id="A0A7K5PWV9"/>
<dbReference type="GO" id="GO:0098839">
    <property type="term" value="C:postsynaptic density membrane"/>
    <property type="evidence" value="ECO:0007669"/>
    <property type="project" value="TreeGrafter"/>
</dbReference>
<dbReference type="InterPro" id="IPR019583">
    <property type="entry name" value="DLG1-4_PDZ_assoc"/>
</dbReference>
<comment type="caution">
    <text evidence="8">The sequence shown here is derived from an EMBL/GenBank/DDBJ whole genome shotgun (WGS) entry which is preliminary data.</text>
</comment>
<dbReference type="GO" id="GO:0045197">
    <property type="term" value="P:establishment or maintenance of epithelial cell apical/basal polarity"/>
    <property type="evidence" value="ECO:0007669"/>
    <property type="project" value="TreeGrafter"/>
</dbReference>
<evidence type="ECO:0000256" key="2">
    <source>
        <dbReference type="ARBA" id="ARBA00022737"/>
    </source>
</evidence>
<dbReference type="InterPro" id="IPR027417">
    <property type="entry name" value="P-loop_NTPase"/>
</dbReference>
<dbReference type="PROSITE" id="PS50106">
    <property type="entry name" value="PDZ"/>
    <property type="match status" value="2"/>
</dbReference>
<reference evidence="8 9" key="1">
    <citation type="submission" date="2019-09" db="EMBL/GenBank/DDBJ databases">
        <title>Bird 10,000 Genomes (B10K) Project - Family phase.</title>
        <authorList>
            <person name="Zhang G."/>
        </authorList>
    </citation>
    <scope>NUCLEOTIDE SEQUENCE [LARGE SCALE GENOMIC DNA]</scope>
    <source>
        <strain evidence="8">B10K-DU-002-60</strain>
        <tissue evidence="8">Muscle</tissue>
    </source>
</reference>
<evidence type="ECO:0000313" key="9">
    <source>
        <dbReference type="Proteomes" id="UP000532437"/>
    </source>
</evidence>
<dbReference type="InterPro" id="IPR016313">
    <property type="entry name" value="DLG1-like"/>
</dbReference>
<feature type="domain" description="SH3" evidence="5">
    <location>
        <begin position="504"/>
        <end position="574"/>
    </location>
</feature>
<dbReference type="Pfam" id="PF00595">
    <property type="entry name" value="PDZ"/>
    <property type="match status" value="2"/>
</dbReference>
<sequence>MHKHHHCCKCPECYEVTRMAALRRMDPPSYGEWQHEQYGYGGYGSQTLPAPGGAAPAARGKAKLGPPARDPAALKPPPPAPGKSAAKVNGSGPGWWPECTCSSRDWYEQANPAPIIVNTDSLEQGLSMNGSDGMFKYEEIVLERGNSGLGFSIAGGIDNPHVPDDPGIFITKIIPGGAAAMDGRLGVNDCVLRVNDVDVSEVVHSKAVEALKEAGPVVRLVVRRRQPPPETIMEVNLMKGPKGLGFSIAGGIGNQHIPGDNSIYITKIIEGGAAQKDGRLQIGDRLLAVNNTNLQDVRHEEAVAALKNTSDMVYLKVAKPGNIHLNDMYAPPDYASTFSALADNHISHNSNLGYLGSVESKPAYPIPPQVTPSRYSPIPRHMIGDDDFTSGSAVALVQHVLVATRGWCCLVEGPTPDKLAPLGPRAQTQLLAASRSTACSGLSTSLMLPRTVLKASCALLTLPGQCHCCSSVGTKIVHWGQCGPNAARCAAALAAWPCSGKSLLLSAPHRALFDYDRTRDSCLPSQGLSFNYGDILHVINASDDEWWQARLVTPHGESEQIGVIPSKKRAESQQQGLLLMSSVNLPSSVAKSHCEDFPGLSDDYYGAKNLKGVTSNTSDSESSSKGQEDTILSYEPVTRQEIHYARPVIILGPTKDRVNDDLISEFPHKFGSCVPHTTRPRRENEVDGQDYHFVVSREQMEKDIQDNKFIEAGQFNDNLYGTSIQSVRAVAERGKHCILDVSGNAIKRLRQAQLYPIAIFIKPKSIEALMEMNRRQTYEQANKVFDKAMKLEQEFGEYFTAIVQGDSLEEIYSKIKQIIEDQSGHYIWVPSPEKL</sequence>
<keyword evidence="2" id="KW-0677">Repeat</keyword>
<dbReference type="GO" id="GO:0007268">
    <property type="term" value="P:chemical synaptic transmission"/>
    <property type="evidence" value="ECO:0007669"/>
    <property type="project" value="InterPro"/>
</dbReference>
<dbReference type="GO" id="GO:0019901">
    <property type="term" value="F:protein kinase binding"/>
    <property type="evidence" value="ECO:0007669"/>
    <property type="project" value="TreeGrafter"/>
</dbReference>
<dbReference type="SMART" id="SM01277">
    <property type="entry name" value="MAGUK_N_PEST"/>
    <property type="match status" value="1"/>
</dbReference>
<dbReference type="PROSITE" id="PS50052">
    <property type="entry name" value="GUANYLATE_KINASE_2"/>
    <property type="match status" value="1"/>
</dbReference>
<keyword evidence="1 3" id="KW-0728">SH3 domain</keyword>
<dbReference type="InterPro" id="IPR008145">
    <property type="entry name" value="GK/Ca_channel_bsu"/>
</dbReference>
<evidence type="ECO:0000313" key="8">
    <source>
        <dbReference type="EMBL" id="NWT59545.1"/>
    </source>
</evidence>
<dbReference type="GO" id="GO:0099072">
    <property type="term" value="P:regulation of postsynaptic membrane neurotransmitter receptor levels"/>
    <property type="evidence" value="ECO:0007669"/>
    <property type="project" value="TreeGrafter"/>
</dbReference>
<dbReference type="FunFam" id="2.30.30.40:FF:000008">
    <property type="entry name" value="Disks large homolog 1 isoform 2"/>
    <property type="match status" value="1"/>
</dbReference>
<dbReference type="PROSITE" id="PS50002">
    <property type="entry name" value="SH3"/>
    <property type="match status" value="1"/>
</dbReference>
<dbReference type="FunFam" id="3.30.63.10:FF:000001">
    <property type="entry name" value="Disks large homolog 1 isoform 2"/>
    <property type="match status" value="1"/>
</dbReference>
<dbReference type="SUPFAM" id="SSF50156">
    <property type="entry name" value="PDZ domain-like"/>
    <property type="match status" value="2"/>
</dbReference>
<evidence type="ECO:0000259" key="6">
    <source>
        <dbReference type="PROSITE" id="PS50052"/>
    </source>
</evidence>
<dbReference type="InterPro" id="IPR019590">
    <property type="entry name" value="DLG1_PEST_dom"/>
</dbReference>
<dbReference type="Pfam" id="PF10608">
    <property type="entry name" value="MAGUK_N_PEST"/>
    <property type="match status" value="1"/>
</dbReference>
<dbReference type="PROSITE" id="PS00856">
    <property type="entry name" value="GUANYLATE_KINASE_1"/>
    <property type="match status" value="1"/>
</dbReference>
<dbReference type="GO" id="GO:0016323">
    <property type="term" value="C:basolateral plasma membrane"/>
    <property type="evidence" value="ECO:0007669"/>
    <property type="project" value="TreeGrafter"/>
</dbReference>
<dbReference type="Pfam" id="PF00625">
    <property type="entry name" value="Guanylate_kin"/>
    <property type="match status" value="1"/>
</dbReference>
<dbReference type="SUPFAM" id="SSF50044">
    <property type="entry name" value="SH3-domain"/>
    <property type="match status" value="1"/>
</dbReference>
<keyword evidence="9" id="KW-1185">Reference proteome</keyword>
<gene>
    <name evidence="8" type="primary">Dlg3</name>
    <name evidence="8" type="ORF">ERYMCC_R02281</name>
</gene>
<dbReference type="Gene3D" id="3.40.50.300">
    <property type="entry name" value="P-loop containing nucleotide triphosphate hydrolases"/>
    <property type="match status" value="1"/>
</dbReference>
<dbReference type="FunFam" id="3.40.50.300:FF:001402">
    <property type="entry name" value="Discs, large homolog 3 (Drosophila)"/>
    <property type="match status" value="1"/>
</dbReference>
<dbReference type="FunFam" id="2.30.42.10:FF:000091">
    <property type="entry name" value="disks large homolog 1 isoform X8"/>
    <property type="match status" value="1"/>
</dbReference>
<dbReference type="Gene3D" id="2.30.42.10">
    <property type="match status" value="2"/>
</dbReference>
<evidence type="ECO:0000256" key="4">
    <source>
        <dbReference type="SAM" id="MobiDB-lite"/>
    </source>
</evidence>
<dbReference type="PANTHER" id="PTHR23119">
    <property type="entry name" value="DISCS LARGE"/>
    <property type="match status" value="1"/>
</dbReference>
<dbReference type="InterPro" id="IPR001478">
    <property type="entry name" value="PDZ"/>
</dbReference>
<evidence type="ECO:0000259" key="7">
    <source>
        <dbReference type="PROSITE" id="PS50106"/>
    </source>
</evidence>
<dbReference type="GO" id="GO:0031594">
    <property type="term" value="C:neuromuscular junction"/>
    <property type="evidence" value="ECO:0007669"/>
    <property type="project" value="InterPro"/>
</dbReference>
<dbReference type="GO" id="GO:0035255">
    <property type="term" value="F:ionotropic glutamate receptor binding"/>
    <property type="evidence" value="ECO:0007669"/>
    <property type="project" value="TreeGrafter"/>
</dbReference>
<dbReference type="Proteomes" id="UP000532437">
    <property type="component" value="Unassembled WGS sequence"/>
</dbReference>
<dbReference type="SMART" id="SM00228">
    <property type="entry name" value="PDZ"/>
    <property type="match status" value="2"/>
</dbReference>
<dbReference type="PANTHER" id="PTHR23119:SF28">
    <property type="entry name" value="DISKS LARGE HOMOLOG 3"/>
    <property type="match status" value="1"/>
</dbReference>
<dbReference type="InterPro" id="IPR050614">
    <property type="entry name" value="Synaptic_Scaffolding_LAP-MAGUK"/>
</dbReference>
<organism evidence="8 9">
    <name type="scientific">Erythrocercus mccallii</name>
    <dbReference type="NCBI Taxonomy" id="107208"/>
    <lineage>
        <taxon>Eukaryota</taxon>
        <taxon>Metazoa</taxon>
        <taxon>Chordata</taxon>
        <taxon>Craniata</taxon>
        <taxon>Vertebrata</taxon>
        <taxon>Euteleostomi</taxon>
        <taxon>Archelosauria</taxon>
        <taxon>Archosauria</taxon>
        <taxon>Dinosauria</taxon>
        <taxon>Saurischia</taxon>
        <taxon>Theropoda</taxon>
        <taxon>Coelurosauria</taxon>
        <taxon>Aves</taxon>
        <taxon>Neognathae</taxon>
        <taxon>Neoaves</taxon>
        <taxon>Telluraves</taxon>
        <taxon>Australaves</taxon>
        <taxon>Passeriformes</taxon>
        <taxon>Corvoidea</taxon>
        <taxon>Dicruridae</taxon>
        <taxon>Erythrocercus</taxon>
    </lineage>
</organism>
<feature type="domain" description="PDZ" evidence="7">
    <location>
        <begin position="234"/>
        <end position="321"/>
    </location>
</feature>
<dbReference type="FunFam" id="2.30.42.10:FF:000002">
    <property type="entry name" value="Disks large homolog 4 isoform 2"/>
    <property type="match status" value="1"/>
</dbReference>
<feature type="compositionally biased region" description="Low complexity" evidence="4">
    <location>
        <begin position="50"/>
        <end position="73"/>
    </location>
</feature>
<dbReference type="GO" id="GO:0043005">
    <property type="term" value="C:neuron projection"/>
    <property type="evidence" value="ECO:0007669"/>
    <property type="project" value="InterPro"/>
</dbReference>
<dbReference type="SUPFAM" id="SSF52540">
    <property type="entry name" value="P-loop containing nucleoside triphosphate hydrolases"/>
    <property type="match status" value="1"/>
</dbReference>
<dbReference type="Gene3D" id="3.30.63.10">
    <property type="entry name" value="Guanylate Kinase phosphate binding domain"/>
    <property type="match status" value="1"/>
</dbReference>
<dbReference type="InterPro" id="IPR008144">
    <property type="entry name" value="Guanylate_kin-like_dom"/>
</dbReference>
<dbReference type="EMBL" id="VZRG01002657">
    <property type="protein sequence ID" value="NWT59545.1"/>
    <property type="molecule type" value="Genomic_DNA"/>
</dbReference>
<dbReference type="CDD" id="cd06723">
    <property type="entry name" value="PDZ1_Dlg1-2-4-like"/>
    <property type="match status" value="1"/>
</dbReference>
<dbReference type="GO" id="GO:0098609">
    <property type="term" value="P:cell-cell adhesion"/>
    <property type="evidence" value="ECO:0007669"/>
    <property type="project" value="TreeGrafter"/>
</dbReference>
<dbReference type="CDD" id="cd11861">
    <property type="entry name" value="SH3_DLG-like"/>
    <property type="match status" value="1"/>
</dbReference>
<dbReference type="GO" id="GO:0097120">
    <property type="term" value="P:receptor localization to synapse"/>
    <property type="evidence" value="ECO:0007669"/>
    <property type="project" value="TreeGrafter"/>
</dbReference>
<dbReference type="CDD" id="cd00071">
    <property type="entry name" value="GMPK"/>
    <property type="match status" value="1"/>
</dbReference>
<dbReference type="SMART" id="SM00072">
    <property type="entry name" value="GuKc"/>
    <property type="match status" value="1"/>
</dbReference>
<feature type="non-terminal residue" evidence="8">
    <location>
        <position position="1"/>
    </location>
</feature>
<protein>
    <submittedName>
        <fullName evidence="8">DLG3 protein</fullName>
    </submittedName>
</protein>
<dbReference type="SMART" id="SM00326">
    <property type="entry name" value="SH3"/>
    <property type="match status" value="1"/>
</dbReference>
<dbReference type="Pfam" id="PF10600">
    <property type="entry name" value="PDZ_assoc"/>
    <property type="match status" value="1"/>
</dbReference>
<dbReference type="GO" id="GO:0043113">
    <property type="term" value="P:receptor clustering"/>
    <property type="evidence" value="ECO:0007669"/>
    <property type="project" value="TreeGrafter"/>
</dbReference>
<accession>A0A7K5PWV9</accession>
<dbReference type="PIRSF" id="PIRSF001741">
    <property type="entry name" value="MAGUK_DLGH"/>
    <property type="match status" value="1"/>
</dbReference>
<dbReference type="Pfam" id="PF00018">
    <property type="entry name" value="SH3_1"/>
    <property type="match status" value="1"/>
</dbReference>
<dbReference type="InterPro" id="IPR001452">
    <property type="entry name" value="SH3_domain"/>
</dbReference>
<evidence type="ECO:0000259" key="5">
    <source>
        <dbReference type="PROSITE" id="PS50002"/>
    </source>
</evidence>
<dbReference type="Gene3D" id="2.30.30.40">
    <property type="entry name" value="SH3 Domains"/>
    <property type="match status" value="1"/>
</dbReference>
<dbReference type="InterPro" id="IPR036028">
    <property type="entry name" value="SH3-like_dom_sf"/>
</dbReference>
<feature type="non-terminal residue" evidence="8">
    <location>
        <position position="835"/>
    </location>
</feature>
<dbReference type="CDD" id="cd06724">
    <property type="entry name" value="PDZ2_Dlg1-2-4-like"/>
    <property type="match status" value="1"/>
</dbReference>
<feature type="region of interest" description="Disordered" evidence="4">
    <location>
        <begin position="50"/>
        <end position="90"/>
    </location>
</feature>
<evidence type="ECO:0000256" key="1">
    <source>
        <dbReference type="ARBA" id="ARBA00022443"/>
    </source>
</evidence>
<dbReference type="InterPro" id="IPR020590">
    <property type="entry name" value="Guanylate_kinase_CS"/>
</dbReference>